<proteinExistence type="predicted"/>
<dbReference type="PANTHER" id="PTHR48020">
    <property type="entry name" value="PROTON MYO-INOSITOL COTRANSPORTER"/>
    <property type="match status" value="1"/>
</dbReference>
<keyword evidence="2" id="KW-0813">Transport</keyword>
<keyword evidence="8" id="KW-1185">Reference proteome</keyword>
<dbReference type="PANTHER" id="PTHR48020:SF12">
    <property type="entry name" value="PROTON MYO-INOSITOL COTRANSPORTER"/>
    <property type="match status" value="1"/>
</dbReference>
<sequence length="456" mass="51438">MSAASPVLLPFVEEALRYLTMNNNDSPKRNPTDEEMRLIVAPFARWNTETMNHEISEFIREAGLQYDEESIRRGAKLAQDENAFKRPRDALEYRDNEEEYLRSEAEGTGRDKFKQTWTLYSLVFVCSIGAAVQGWDESAVSSAQIYFQLNHPLNKLFGRRGTIFIACFVSFVTCLGQGFVQTWQQLFVARLLLGFGIGPKSATIPVFAAECAPANIRGALVMMWQMWTAAGIMFGYVAGVALHAISDGSDDKCHALGYYSYNYNGSVNSTTQSGVLPPRPPAIDPTNIHLKNVTNTEDLLGTNCSLNWRMMLAAPAARDLFLIHHLLKNEKEIFGKQNGLKQLFTQPRSRRALLASVIVMFLQQLCGVNETKDLTLEELDKVFSLKTSKHMAHGIRQFNWFVKRYLLWQRFAEKPILVHPGEHPEEADIFEVGSNLDRSSIGGSEVGLEVMELRRI</sequence>
<dbReference type="Gene3D" id="1.20.1250.20">
    <property type="entry name" value="MFS general substrate transporter like domains"/>
    <property type="match status" value="2"/>
</dbReference>
<evidence type="ECO:0000256" key="1">
    <source>
        <dbReference type="ARBA" id="ARBA00004370"/>
    </source>
</evidence>
<dbReference type="SUPFAM" id="SSF103473">
    <property type="entry name" value="MFS general substrate transporter"/>
    <property type="match status" value="1"/>
</dbReference>
<dbReference type="Proteomes" id="UP001521116">
    <property type="component" value="Unassembled WGS sequence"/>
</dbReference>
<keyword evidence="5 6" id="KW-0472">Membrane</keyword>
<reference evidence="7 8" key="1">
    <citation type="submission" date="2024-02" db="EMBL/GenBank/DDBJ databases">
        <title>De novo assembly and annotation of 12 fungi associated with fruit tree decline syndrome in Ontario, Canada.</title>
        <authorList>
            <person name="Sulman M."/>
            <person name="Ellouze W."/>
            <person name="Ilyukhin E."/>
        </authorList>
    </citation>
    <scope>NUCLEOTIDE SEQUENCE [LARGE SCALE GENOMIC DNA]</scope>
    <source>
        <strain evidence="7 8">M1-105</strain>
    </source>
</reference>
<name>A0ABR3SJK9_9PEZI</name>
<evidence type="ECO:0000313" key="8">
    <source>
        <dbReference type="Proteomes" id="UP001521116"/>
    </source>
</evidence>
<feature type="transmembrane region" description="Helical" evidence="6">
    <location>
        <begin position="226"/>
        <end position="245"/>
    </location>
</feature>
<organism evidence="7 8">
    <name type="scientific">Neofusicoccum ribis</name>
    <dbReference type="NCBI Taxonomy" id="45134"/>
    <lineage>
        <taxon>Eukaryota</taxon>
        <taxon>Fungi</taxon>
        <taxon>Dikarya</taxon>
        <taxon>Ascomycota</taxon>
        <taxon>Pezizomycotina</taxon>
        <taxon>Dothideomycetes</taxon>
        <taxon>Dothideomycetes incertae sedis</taxon>
        <taxon>Botryosphaeriales</taxon>
        <taxon>Botryosphaeriaceae</taxon>
        <taxon>Neofusicoccum</taxon>
    </lineage>
</organism>
<feature type="transmembrane region" description="Helical" evidence="6">
    <location>
        <begin position="161"/>
        <end position="180"/>
    </location>
</feature>
<comment type="caution">
    <text evidence="7">The sequence shown here is derived from an EMBL/GenBank/DDBJ whole genome shotgun (WGS) entry which is preliminary data.</text>
</comment>
<evidence type="ECO:0000313" key="7">
    <source>
        <dbReference type="EMBL" id="KAL1622671.1"/>
    </source>
</evidence>
<keyword evidence="3 6" id="KW-0812">Transmembrane</keyword>
<evidence type="ECO:0000256" key="4">
    <source>
        <dbReference type="ARBA" id="ARBA00022989"/>
    </source>
</evidence>
<evidence type="ECO:0000256" key="6">
    <source>
        <dbReference type="SAM" id="Phobius"/>
    </source>
</evidence>
<dbReference type="Pfam" id="PF00083">
    <property type="entry name" value="Sugar_tr"/>
    <property type="match status" value="1"/>
</dbReference>
<protein>
    <recommendedName>
        <fullName evidence="9">Major facilitator superfamily (MFS) profile domain-containing protein</fullName>
    </recommendedName>
</protein>
<evidence type="ECO:0000256" key="5">
    <source>
        <dbReference type="ARBA" id="ARBA00023136"/>
    </source>
</evidence>
<evidence type="ECO:0000256" key="3">
    <source>
        <dbReference type="ARBA" id="ARBA00022692"/>
    </source>
</evidence>
<evidence type="ECO:0008006" key="9">
    <source>
        <dbReference type="Google" id="ProtNLM"/>
    </source>
</evidence>
<dbReference type="InterPro" id="IPR036259">
    <property type="entry name" value="MFS_trans_sf"/>
</dbReference>
<gene>
    <name evidence="7" type="ORF">SLS56_008596</name>
</gene>
<dbReference type="InterPro" id="IPR005828">
    <property type="entry name" value="MFS_sugar_transport-like"/>
</dbReference>
<accession>A0ABR3SJK9</accession>
<dbReference type="InterPro" id="IPR050814">
    <property type="entry name" value="Myo-inositol_Transporter"/>
</dbReference>
<comment type="subcellular location">
    <subcellularLocation>
        <location evidence="1">Membrane</location>
    </subcellularLocation>
</comment>
<keyword evidence="4 6" id="KW-1133">Transmembrane helix</keyword>
<evidence type="ECO:0000256" key="2">
    <source>
        <dbReference type="ARBA" id="ARBA00022448"/>
    </source>
</evidence>
<dbReference type="EMBL" id="JAJVDC020000130">
    <property type="protein sequence ID" value="KAL1622671.1"/>
    <property type="molecule type" value="Genomic_DNA"/>
</dbReference>